<accession>A0A8S5LEC4</accession>
<evidence type="ECO:0000256" key="1">
    <source>
        <dbReference type="SAM" id="Phobius"/>
    </source>
</evidence>
<keyword evidence="1" id="KW-1133">Transmembrane helix</keyword>
<protein>
    <submittedName>
        <fullName evidence="2">Uncharacterized protein</fullName>
    </submittedName>
</protein>
<evidence type="ECO:0000313" key="2">
    <source>
        <dbReference type="EMBL" id="DAD68312.1"/>
    </source>
</evidence>
<name>A0A8S5LEC4_9CAUD</name>
<organism evidence="2">
    <name type="scientific">Podoviridae sp. ct4s49</name>
    <dbReference type="NCBI Taxonomy" id="2823555"/>
    <lineage>
        <taxon>Viruses</taxon>
        <taxon>Duplodnaviria</taxon>
        <taxon>Heunggongvirae</taxon>
        <taxon>Uroviricota</taxon>
        <taxon>Caudoviricetes</taxon>
    </lineage>
</organism>
<dbReference type="EMBL" id="BK014699">
    <property type="protein sequence ID" value="DAD68312.1"/>
    <property type="molecule type" value="Genomic_DNA"/>
</dbReference>
<sequence>MFLFLLSAQIIALMLLGASIAIFERKSKLSHYCYVAMLCACFVAFGVLALGSVFYLVKWIGD</sequence>
<keyword evidence="1" id="KW-0812">Transmembrane</keyword>
<keyword evidence="1" id="KW-0472">Membrane</keyword>
<feature type="transmembrane region" description="Helical" evidence="1">
    <location>
        <begin position="34"/>
        <end position="57"/>
    </location>
</feature>
<reference evidence="2" key="1">
    <citation type="journal article" date="2021" name="Proc. Natl. Acad. Sci. U.S.A.">
        <title>A Catalog of Tens of Thousands of Viruses from Human Metagenomes Reveals Hidden Associations with Chronic Diseases.</title>
        <authorList>
            <person name="Tisza M.J."/>
            <person name="Buck C.B."/>
        </authorList>
    </citation>
    <scope>NUCLEOTIDE SEQUENCE</scope>
    <source>
        <strain evidence="2">Ct4s49</strain>
    </source>
</reference>
<proteinExistence type="predicted"/>